<evidence type="ECO:0000256" key="1">
    <source>
        <dbReference type="ARBA" id="ARBA00007673"/>
    </source>
</evidence>
<dbReference type="OrthoDB" id="10267539at2759"/>
<gene>
    <name evidence="3" type="ORF">M407DRAFT_246776</name>
</gene>
<dbReference type="STRING" id="1051891.A0A0C3PRS8"/>
<dbReference type="Gene3D" id="3.10.310.10">
    <property type="entry name" value="Diaminopimelate Epimerase, Chain A, domain 1"/>
    <property type="match status" value="2"/>
</dbReference>
<dbReference type="HOGENOM" id="CLU_026443_0_0_1"/>
<sequence length="324" mass="34264">MGGGISSLSKIMLVGPSQRPGVDIEYTFVQVGIKDGAIDLSGNCGNLSGAVGPYALASGLYDQRKLDPGASSLTMSLWNTNTNKKINATFPVKNGQPWLSDDSDRAIAVDGISGKASRITVDYLEPGGARTGKLFPTGNKFDVVSLPGNDEPIRITCLDCTNPTVYVQASSLHVSSTLLPDAFPPTTLQQLEHLRASGARLMGLDPTAQSQPKIAIVGPPTGYTMISGEQMEASSVDLVIRALSMQQPHRAVPMTVAMATAVAARVPGTVVHDVSRRVTGEEVRIGHPSGKVSVGAEIAEDGEVVATKVYQTARFLMRGEVYWK</sequence>
<accession>A0A0C3PRS8</accession>
<protein>
    <submittedName>
        <fullName evidence="3">Uncharacterized protein</fullName>
    </submittedName>
</protein>
<dbReference type="GO" id="GO:0016853">
    <property type="term" value="F:isomerase activity"/>
    <property type="evidence" value="ECO:0007669"/>
    <property type="project" value="UniProtKB-KW"/>
</dbReference>
<dbReference type="SUPFAM" id="SSF54506">
    <property type="entry name" value="Diaminopimelate epimerase-like"/>
    <property type="match status" value="2"/>
</dbReference>
<proteinExistence type="inferred from homology"/>
<reference evidence="4" key="2">
    <citation type="submission" date="2015-01" db="EMBL/GenBank/DDBJ databases">
        <title>Evolutionary Origins and Diversification of the Mycorrhizal Mutualists.</title>
        <authorList>
            <consortium name="DOE Joint Genome Institute"/>
            <consortium name="Mycorrhizal Genomics Consortium"/>
            <person name="Kohler A."/>
            <person name="Kuo A."/>
            <person name="Nagy L.G."/>
            <person name="Floudas D."/>
            <person name="Copeland A."/>
            <person name="Barry K.W."/>
            <person name="Cichocki N."/>
            <person name="Veneault-Fourrey C."/>
            <person name="LaButti K."/>
            <person name="Lindquist E.A."/>
            <person name="Lipzen A."/>
            <person name="Lundell T."/>
            <person name="Morin E."/>
            <person name="Murat C."/>
            <person name="Riley R."/>
            <person name="Ohm R."/>
            <person name="Sun H."/>
            <person name="Tunlid A."/>
            <person name="Henrissat B."/>
            <person name="Grigoriev I.V."/>
            <person name="Hibbett D.S."/>
            <person name="Martin F."/>
        </authorList>
    </citation>
    <scope>NUCLEOTIDE SEQUENCE [LARGE SCALE GENOMIC DNA]</scope>
    <source>
        <strain evidence="4">MUT 4182</strain>
    </source>
</reference>
<name>A0A0C3PRS8_9AGAM</name>
<evidence type="ECO:0000256" key="2">
    <source>
        <dbReference type="ARBA" id="ARBA00023235"/>
    </source>
</evidence>
<organism evidence="3 4">
    <name type="scientific">Tulasnella calospora MUT 4182</name>
    <dbReference type="NCBI Taxonomy" id="1051891"/>
    <lineage>
        <taxon>Eukaryota</taxon>
        <taxon>Fungi</taxon>
        <taxon>Dikarya</taxon>
        <taxon>Basidiomycota</taxon>
        <taxon>Agaricomycotina</taxon>
        <taxon>Agaricomycetes</taxon>
        <taxon>Cantharellales</taxon>
        <taxon>Tulasnellaceae</taxon>
        <taxon>Tulasnella</taxon>
    </lineage>
</organism>
<comment type="similarity">
    <text evidence="1">Belongs to the PrpF family.</text>
</comment>
<dbReference type="AlphaFoldDB" id="A0A0C3PRS8"/>
<evidence type="ECO:0000313" key="3">
    <source>
        <dbReference type="EMBL" id="KIO17330.1"/>
    </source>
</evidence>
<evidence type="ECO:0000313" key="4">
    <source>
        <dbReference type="Proteomes" id="UP000054248"/>
    </source>
</evidence>
<reference evidence="3 4" key="1">
    <citation type="submission" date="2014-04" db="EMBL/GenBank/DDBJ databases">
        <authorList>
            <consortium name="DOE Joint Genome Institute"/>
            <person name="Kuo A."/>
            <person name="Girlanda M."/>
            <person name="Perotto S."/>
            <person name="Kohler A."/>
            <person name="Nagy L.G."/>
            <person name="Floudas D."/>
            <person name="Copeland A."/>
            <person name="Barry K.W."/>
            <person name="Cichocki N."/>
            <person name="Veneault-Fourrey C."/>
            <person name="LaButti K."/>
            <person name="Lindquist E.A."/>
            <person name="Lipzen A."/>
            <person name="Lundell T."/>
            <person name="Morin E."/>
            <person name="Murat C."/>
            <person name="Sun H."/>
            <person name="Tunlid A."/>
            <person name="Henrissat B."/>
            <person name="Grigoriev I.V."/>
            <person name="Hibbett D.S."/>
            <person name="Martin F."/>
            <person name="Nordberg H.P."/>
            <person name="Cantor M.N."/>
            <person name="Hua S.X."/>
        </authorList>
    </citation>
    <scope>NUCLEOTIDE SEQUENCE [LARGE SCALE GENOMIC DNA]</scope>
    <source>
        <strain evidence="3 4">MUT 4182</strain>
    </source>
</reference>
<dbReference type="PANTHER" id="PTHR43709">
    <property type="entry name" value="ACONITATE ISOMERASE-RELATED"/>
    <property type="match status" value="1"/>
</dbReference>
<keyword evidence="4" id="KW-1185">Reference proteome</keyword>
<dbReference type="InterPro" id="IPR007400">
    <property type="entry name" value="PrpF-like"/>
</dbReference>
<dbReference type="PANTHER" id="PTHR43709:SF2">
    <property type="entry name" value="DUF453 DOMAIN PROTEIN (AFU_ORTHOLOGUE AFUA_6G00360)"/>
    <property type="match status" value="1"/>
</dbReference>
<dbReference type="Proteomes" id="UP000054248">
    <property type="component" value="Unassembled WGS sequence"/>
</dbReference>
<dbReference type="Pfam" id="PF04303">
    <property type="entry name" value="PrpF"/>
    <property type="match status" value="1"/>
</dbReference>
<dbReference type="EMBL" id="KN823396">
    <property type="protein sequence ID" value="KIO17330.1"/>
    <property type="molecule type" value="Genomic_DNA"/>
</dbReference>
<keyword evidence="2" id="KW-0413">Isomerase</keyword>